<dbReference type="InterPro" id="IPR052245">
    <property type="entry name" value="Plant_Stress_Dev_TF"/>
</dbReference>
<evidence type="ECO:0000256" key="6">
    <source>
        <dbReference type="SAM" id="MobiDB-lite"/>
    </source>
</evidence>
<keyword evidence="7" id="KW-0812">Transmembrane</keyword>
<feature type="domain" description="Myb-like" evidence="8">
    <location>
        <begin position="67"/>
        <end position="119"/>
    </location>
</feature>
<evidence type="ECO:0000256" key="1">
    <source>
        <dbReference type="ARBA" id="ARBA00004123"/>
    </source>
</evidence>
<evidence type="ECO:0000256" key="4">
    <source>
        <dbReference type="ARBA" id="ARBA00023163"/>
    </source>
</evidence>
<dbReference type="PANTHER" id="PTHR44191">
    <property type="entry name" value="TRANSCRIPTION FACTOR KUA1"/>
    <property type="match status" value="1"/>
</dbReference>
<dbReference type="InterPro" id="IPR006447">
    <property type="entry name" value="Myb_dom_plants"/>
</dbReference>
<evidence type="ECO:0000256" key="5">
    <source>
        <dbReference type="ARBA" id="ARBA00023242"/>
    </source>
</evidence>
<dbReference type="InterPro" id="IPR017930">
    <property type="entry name" value="Myb_dom"/>
</dbReference>
<dbReference type="Pfam" id="PF00249">
    <property type="entry name" value="Myb_DNA-binding"/>
    <property type="match status" value="1"/>
</dbReference>
<organism evidence="10 11">
    <name type="scientific">Dipteronia sinensis</name>
    <dbReference type="NCBI Taxonomy" id="43782"/>
    <lineage>
        <taxon>Eukaryota</taxon>
        <taxon>Viridiplantae</taxon>
        <taxon>Streptophyta</taxon>
        <taxon>Embryophyta</taxon>
        <taxon>Tracheophyta</taxon>
        <taxon>Spermatophyta</taxon>
        <taxon>Magnoliopsida</taxon>
        <taxon>eudicotyledons</taxon>
        <taxon>Gunneridae</taxon>
        <taxon>Pentapetalae</taxon>
        <taxon>rosids</taxon>
        <taxon>malvids</taxon>
        <taxon>Sapindales</taxon>
        <taxon>Sapindaceae</taxon>
        <taxon>Hippocastanoideae</taxon>
        <taxon>Acereae</taxon>
        <taxon>Dipteronia</taxon>
    </lineage>
</organism>
<dbReference type="GO" id="GO:0005634">
    <property type="term" value="C:nucleus"/>
    <property type="evidence" value="ECO:0007669"/>
    <property type="project" value="UniProtKB-SubCell"/>
</dbReference>
<dbReference type="PANTHER" id="PTHR44191:SF45">
    <property type="entry name" value="TRANSCRIPTION FACTOR MYB1R1-LIKE"/>
    <property type="match status" value="1"/>
</dbReference>
<keyword evidence="7" id="KW-0472">Membrane</keyword>
<dbReference type="EMBL" id="JANJYJ010000003">
    <property type="protein sequence ID" value="KAK3221220.1"/>
    <property type="molecule type" value="Genomic_DNA"/>
</dbReference>
<dbReference type="CDD" id="cd00167">
    <property type="entry name" value="SANT"/>
    <property type="match status" value="1"/>
</dbReference>
<dbReference type="Proteomes" id="UP001281410">
    <property type="component" value="Unassembled WGS sequence"/>
</dbReference>
<gene>
    <name evidence="10" type="ORF">Dsin_008245</name>
</gene>
<proteinExistence type="predicted"/>
<keyword evidence="7" id="KW-1133">Transmembrane helix</keyword>
<evidence type="ECO:0000256" key="2">
    <source>
        <dbReference type="ARBA" id="ARBA00023015"/>
    </source>
</evidence>
<dbReference type="PROSITE" id="PS50090">
    <property type="entry name" value="MYB_LIKE"/>
    <property type="match status" value="1"/>
</dbReference>
<keyword evidence="4" id="KW-0804">Transcription</keyword>
<evidence type="ECO:0000256" key="7">
    <source>
        <dbReference type="SAM" id="Phobius"/>
    </source>
</evidence>
<comment type="subcellular location">
    <subcellularLocation>
        <location evidence="1">Nucleus</location>
    </subcellularLocation>
</comment>
<name>A0AAE0APA4_9ROSI</name>
<dbReference type="GO" id="GO:0006355">
    <property type="term" value="P:regulation of DNA-templated transcription"/>
    <property type="evidence" value="ECO:0007669"/>
    <property type="project" value="UniProtKB-ARBA"/>
</dbReference>
<dbReference type="InterPro" id="IPR001005">
    <property type="entry name" value="SANT/Myb"/>
</dbReference>
<keyword evidence="3" id="KW-0238">DNA-binding</keyword>
<dbReference type="Gene3D" id="1.10.10.60">
    <property type="entry name" value="Homeodomain-like"/>
    <property type="match status" value="1"/>
</dbReference>
<dbReference type="GO" id="GO:0003677">
    <property type="term" value="F:DNA binding"/>
    <property type="evidence" value="ECO:0007669"/>
    <property type="project" value="UniProtKB-KW"/>
</dbReference>
<reference evidence="10" key="1">
    <citation type="journal article" date="2023" name="Plant J.">
        <title>Genome sequences and population genomics provide insights into the demographic history, inbreeding, and mutation load of two 'living fossil' tree species of Dipteronia.</title>
        <authorList>
            <person name="Feng Y."/>
            <person name="Comes H.P."/>
            <person name="Chen J."/>
            <person name="Zhu S."/>
            <person name="Lu R."/>
            <person name="Zhang X."/>
            <person name="Li P."/>
            <person name="Qiu J."/>
            <person name="Olsen K.M."/>
            <person name="Qiu Y."/>
        </authorList>
    </citation>
    <scope>NUCLEOTIDE SEQUENCE</scope>
    <source>
        <strain evidence="10">NBL</strain>
    </source>
</reference>
<evidence type="ECO:0000313" key="10">
    <source>
        <dbReference type="EMBL" id="KAK3221220.1"/>
    </source>
</evidence>
<feature type="region of interest" description="Disordered" evidence="6">
    <location>
        <begin position="55"/>
        <end position="75"/>
    </location>
</feature>
<feature type="domain" description="HTH myb-type" evidence="9">
    <location>
        <begin position="67"/>
        <end position="123"/>
    </location>
</feature>
<dbReference type="GO" id="GO:0009723">
    <property type="term" value="P:response to ethylene"/>
    <property type="evidence" value="ECO:0007669"/>
    <property type="project" value="TreeGrafter"/>
</dbReference>
<keyword evidence="11" id="KW-1185">Reference proteome</keyword>
<evidence type="ECO:0000259" key="8">
    <source>
        <dbReference type="PROSITE" id="PS50090"/>
    </source>
</evidence>
<dbReference type="InterPro" id="IPR009057">
    <property type="entry name" value="Homeodomain-like_sf"/>
</dbReference>
<dbReference type="SUPFAM" id="SSF46689">
    <property type="entry name" value="Homeodomain-like"/>
    <property type="match status" value="1"/>
</dbReference>
<sequence length="167" mass="18721">MVKEAARKCSHCGHYGHNSRTCNGGKSFKLFGANIEKSTKSSMCMENLQSDDFHVDAGSPSDGKRGKASKKGQAWTEKEHGDFLDGLKMLGKGNWKGISVNIVKTKNPSQVANHAQKYFLKLASPDNKNRRRRASLFDIHYQQSAVIYLSIYLSILLLCYPFQLLHI</sequence>
<evidence type="ECO:0000259" key="9">
    <source>
        <dbReference type="PROSITE" id="PS51294"/>
    </source>
</evidence>
<dbReference type="NCBIfam" id="TIGR01557">
    <property type="entry name" value="myb_SHAQKYF"/>
    <property type="match status" value="1"/>
</dbReference>
<keyword evidence="5" id="KW-0539">Nucleus</keyword>
<evidence type="ECO:0000256" key="3">
    <source>
        <dbReference type="ARBA" id="ARBA00023125"/>
    </source>
</evidence>
<feature type="transmembrane region" description="Helical" evidence="7">
    <location>
        <begin position="145"/>
        <end position="165"/>
    </location>
</feature>
<dbReference type="AlphaFoldDB" id="A0AAE0APA4"/>
<dbReference type="GO" id="GO:0009739">
    <property type="term" value="P:response to gibberellin"/>
    <property type="evidence" value="ECO:0007669"/>
    <property type="project" value="TreeGrafter"/>
</dbReference>
<comment type="caution">
    <text evidence="10">The sequence shown here is derived from an EMBL/GenBank/DDBJ whole genome shotgun (WGS) entry which is preliminary data.</text>
</comment>
<evidence type="ECO:0000313" key="11">
    <source>
        <dbReference type="Proteomes" id="UP001281410"/>
    </source>
</evidence>
<dbReference type="PROSITE" id="PS51294">
    <property type="entry name" value="HTH_MYB"/>
    <property type="match status" value="1"/>
</dbReference>
<accession>A0AAE0APA4</accession>
<dbReference type="SMART" id="SM00717">
    <property type="entry name" value="SANT"/>
    <property type="match status" value="1"/>
</dbReference>
<keyword evidence="2" id="KW-0805">Transcription regulation</keyword>
<protein>
    <submittedName>
        <fullName evidence="10">Uncharacterized protein</fullName>
    </submittedName>
</protein>